<organism evidence="2 3">
    <name type="scientific">Chloropicon roscoffensis</name>
    <dbReference type="NCBI Taxonomy" id="1461544"/>
    <lineage>
        <taxon>Eukaryota</taxon>
        <taxon>Viridiplantae</taxon>
        <taxon>Chlorophyta</taxon>
        <taxon>Chloropicophyceae</taxon>
        <taxon>Chloropicales</taxon>
        <taxon>Chloropicaceae</taxon>
        <taxon>Chloropicon</taxon>
    </lineage>
</organism>
<reference evidence="2 3" key="1">
    <citation type="submission" date="2024-03" db="EMBL/GenBank/DDBJ databases">
        <title>Complete genome sequence of the green alga Chloropicon roscoffensis RCC1871.</title>
        <authorList>
            <person name="Lemieux C."/>
            <person name="Pombert J.-F."/>
            <person name="Otis C."/>
            <person name="Turmel M."/>
        </authorList>
    </citation>
    <scope>NUCLEOTIDE SEQUENCE [LARGE SCALE GENOMIC DNA]</scope>
    <source>
        <strain evidence="2 3">RCC1871</strain>
    </source>
</reference>
<feature type="chain" id="PRO_5043724565" evidence="1">
    <location>
        <begin position="33"/>
        <end position="467"/>
    </location>
</feature>
<evidence type="ECO:0000256" key="1">
    <source>
        <dbReference type="SAM" id="SignalP"/>
    </source>
</evidence>
<evidence type="ECO:0000313" key="3">
    <source>
        <dbReference type="Proteomes" id="UP001472866"/>
    </source>
</evidence>
<proteinExistence type="predicted"/>
<keyword evidence="3" id="KW-1185">Reference proteome</keyword>
<dbReference type="AlphaFoldDB" id="A0AAX4PMM3"/>
<dbReference type="EMBL" id="CP151516">
    <property type="protein sequence ID" value="WZN66859.1"/>
    <property type="molecule type" value="Genomic_DNA"/>
</dbReference>
<name>A0AAX4PMM3_9CHLO</name>
<accession>A0AAX4PMM3</accession>
<evidence type="ECO:0000313" key="2">
    <source>
        <dbReference type="EMBL" id="WZN66859.1"/>
    </source>
</evidence>
<protein>
    <submittedName>
        <fullName evidence="2">Uncharacterized protein</fullName>
    </submittedName>
</protein>
<keyword evidence="1" id="KW-0732">Signal</keyword>
<gene>
    <name evidence="2" type="ORF">HKI87_16g84300</name>
</gene>
<sequence>MSSTAPKPSDLARCLAVAVAVAALAAPHPAAAWSPQPLRPGGLVTMFSGPAAQPNPTAQALLQVGQEMVQEYVDQNGNPYLQAVENAMVPVVDGYLQQTLAPIAPVVAGITKQENATADYIKEVDAALVDAIEESFANPQNAQQAVRSFSERVWTPVGEVVDQATANVRRNVVETADERLHRLMEPFMPFAHLMGKDGDVDAWIEAVDESLGNVIELQPLSEEAKALQELREVLMDPYHRAKLTTMGQIDEDYACLEGQGGEGCGDMSAAAVPDENPMQQWYRRFWEIRSGLTGRRSIGDVLGGAGPATGGAGAIPAAAQPAAASPQTPQTPQPIQNMFQGDGVTKEHFQAHENKLSKQRSMQAIRMRLKTLVGTETDVSELLKMNPRFLLKHPNWPQATAAKLREANPSITNQEVADTLTDMLRMKRMKQQARILATKGCTSATIEQKLKEYWVDNKKIDMQKVEC</sequence>
<feature type="signal peptide" evidence="1">
    <location>
        <begin position="1"/>
        <end position="32"/>
    </location>
</feature>
<dbReference type="Proteomes" id="UP001472866">
    <property type="component" value="Chromosome 16"/>
</dbReference>